<name>E2ATE0_CAMFO</name>
<proteinExistence type="predicted"/>
<keyword evidence="3" id="KW-1185">Reference proteome</keyword>
<accession>E2ATE0</accession>
<sequence length="248" mass="28318">MTGCDQDLGQSILLTYLTAILPRPFTIFVDQSKTSRISSRGKGSVCSKGGGDSRTLSSDRRSLNGNTITTHDHLFLRELTSELTSTSLPTWYHRLPGFLRATSDGHAACMIIEDYPPTPPATAKPRQHSRHQDTTQRFLNLHLVLPKHRTSKFSRFIVDNFEPIWPKHHSEKRDWRQRVAARHALPLTRITTLKTGRTTLTRHAAVTSDHKQAAVVVYYWPLPAIKLPLARNVRQRRFRRTRTKTLPT</sequence>
<protein>
    <submittedName>
        <fullName evidence="2">Uncharacterized protein</fullName>
    </submittedName>
</protein>
<dbReference type="InParanoid" id="E2ATE0"/>
<dbReference type="Proteomes" id="UP000000311">
    <property type="component" value="Unassembled WGS sequence"/>
</dbReference>
<dbReference type="EMBL" id="GL442548">
    <property type="protein sequence ID" value="EFN63307.1"/>
    <property type="molecule type" value="Genomic_DNA"/>
</dbReference>
<dbReference type="OrthoDB" id="7684817at2759"/>
<dbReference type="OMA" id="FRRTRTK"/>
<dbReference type="AlphaFoldDB" id="E2ATE0"/>
<organism evidence="3">
    <name type="scientific">Camponotus floridanus</name>
    <name type="common">Florida carpenter ant</name>
    <dbReference type="NCBI Taxonomy" id="104421"/>
    <lineage>
        <taxon>Eukaryota</taxon>
        <taxon>Metazoa</taxon>
        <taxon>Ecdysozoa</taxon>
        <taxon>Arthropoda</taxon>
        <taxon>Hexapoda</taxon>
        <taxon>Insecta</taxon>
        <taxon>Pterygota</taxon>
        <taxon>Neoptera</taxon>
        <taxon>Endopterygota</taxon>
        <taxon>Hymenoptera</taxon>
        <taxon>Apocrita</taxon>
        <taxon>Aculeata</taxon>
        <taxon>Formicoidea</taxon>
        <taxon>Formicidae</taxon>
        <taxon>Formicinae</taxon>
        <taxon>Camponotus</taxon>
    </lineage>
</organism>
<evidence type="ECO:0000256" key="1">
    <source>
        <dbReference type="SAM" id="MobiDB-lite"/>
    </source>
</evidence>
<evidence type="ECO:0000313" key="3">
    <source>
        <dbReference type="Proteomes" id="UP000000311"/>
    </source>
</evidence>
<gene>
    <name evidence="2" type="ORF">EAG_03154</name>
</gene>
<evidence type="ECO:0000313" key="2">
    <source>
        <dbReference type="EMBL" id="EFN63307.1"/>
    </source>
</evidence>
<feature type="region of interest" description="Disordered" evidence="1">
    <location>
        <begin position="37"/>
        <end position="63"/>
    </location>
</feature>
<reference evidence="2 3" key="1">
    <citation type="journal article" date="2010" name="Science">
        <title>Genomic comparison of the ants Camponotus floridanus and Harpegnathos saltator.</title>
        <authorList>
            <person name="Bonasio R."/>
            <person name="Zhang G."/>
            <person name="Ye C."/>
            <person name="Mutti N.S."/>
            <person name="Fang X."/>
            <person name="Qin N."/>
            <person name="Donahue G."/>
            <person name="Yang P."/>
            <person name="Li Q."/>
            <person name="Li C."/>
            <person name="Zhang P."/>
            <person name="Huang Z."/>
            <person name="Berger S.L."/>
            <person name="Reinberg D."/>
            <person name="Wang J."/>
            <person name="Liebig J."/>
        </authorList>
    </citation>
    <scope>NUCLEOTIDE SEQUENCE [LARGE SCALE GENOMIC DNA]</scope>
    <source>
        <strain evidence="3">C129</strain>
    </source>
</reference>